<feature type="binding site" evidence="6">
    <location>
        <position position="167"/>
    </location>
    <ligand>
        <name>Zn(2+)</name>
        <dbReference type="ChEBI" id="CHEBI:29105"/>
        <note>catalytic</note>
    </ligand>
</feature>
<dbReference type="CDD" id="cd04280">
    <property type="entry name" value="ZnMc_astacin_like"/>
    <property type="match status" value="1"/>
</dbReference>
<dbReference type="OrthoDB" id="291007at2759"/>
<feature type="binding site" evidence="6">
    <location>
        <position position="173"/>
    </location>
    <ligand>
        <name>Zn(2+)</name>
        <dbReference type="ChEBI" id="CHEBI:29105"/>
        <note>catalytic</note>
    </ligand>
</feature>
<dbReference type="PANTHER" id="PTHR10127:SF780">
    <property type="entry name" value="METALLOENDOPEPTIDASE"/>
    <property type="match status" value="1"/>
</dbReference>
<dbReference type="InterPro" id="IPR001506">
    <property type="entry name" value="Peptidase_M12A"/>
</dbReference>
<keyword evidence="1 6" id="KW-0645">Protease</keyword>
<dbReference type="PANTHER" id="PTHR10127">
    <property type="entry name" value="DISCOIDIN, CUB, EGF, LAMININ , AND ZINC METALLOPROTEASE DOMAIN CONTAINING"/>
    <property type="match status" value="1"/>
</dbReference>
<keyword evidence="3 6" id="KW-0378">Hydrolase</keyword>
<dbReference type="Proteomes" id="UP000663870">
    <property type="component" value="Unassembled WGS sequence"/>
</dbReference>
<dbReference type="SUPFAM" id="SSF55486">
    <property type="entry name" value="Metalloproteases ('zincins'), catalytic domain"/>
    <property type="match status" value="1"/>
</dbReference>
<dbReference type="Gene3D" id="3.40.390.10">
    <property type="entry name" value="Collagenase (Catalytic Domain)"/>
    <property type="match status" value="1"/>
</dbReference>
<dbReference type="GO" id="GO:0006508">
    <property type="term" value="P:proteolysis"/>
    <property type="evidence" value="ECO:0007669"/>
    <property type="project" value="UniProtKB-KW"/>
</dbReference>
<evidence type="ECO:0000256" key="1">
    <source>
        <dbReference type="ARBA" id="ARBA00022670"/>
    </source>
</evidence>
<evidence type="ECO:0000256" key="2">
    <source>
        <dbReference type="ARBA" id="ARBA00022723"/>
    </source>
</evidence>
<dbReference type="Proteomes" id="UP000663882">
    <property type="component" value="Unassembled WGS sequence"/>
</dbReference>
<evidence type="ECO:0000256" key="7">
    <source>
        <dbReference type="RuleBase" id="RU361183"/>
    </source>
</evidence>
<dbReference type="GO" id="GO:0008270">
    <property type="term" value="F:zinc ion binding"/>
    <property type="evidence" value="ECO:0007669"/>
    <property type="project" value="UniProtKB-UniRule"/>
</dbReference>
<dbReference type="GO" id="GO:0004222">
    <property type="term" value="F:metalloendopeptidase activity"/>
    <property type="evidence" value="ECO:0007669"/>
    <property type="project" value="UniProtKB-UniRule"/>
</dbReference>
<comment type="caution">
    <text evidence="6">Lacks conserved residue(s) required for the propagation of feature annotation.</text>
</comment>
<dbReference type="EMBL" id="CAJNOL010001096">
    <property type="protein sequence ID" value="CAF1286524.1"/>
    <property type="molecule type" value="Genomic_DNA"/>
</dbReference>
<dbReference type="PROSITE" id="PS51864">
    <property type="entry name" value="ASTACIN"/>
    <property type="match status" value="1"/>
</dbReference>
<proteinExistence type="predicted"/>
<dbReference type="InterPro" id="IPR006026">
    <property type="entry name" value="Peptidase_Metallo"/>
</dbReference>
<evidence type="ECO:0000259" key="8">
    <source>
        <dbReference type="PROSITE" id="PS51864"/>
    </source>
</evidence>
<evidence type="ECO:0000313" key="12">
    <source>
        <dbReference type="EMBL" id="CAF1286524.1"/>
    </source>
</evidence>
<keyword evidence="7" id="KW-0732">Signal</keyword>
<feature type="binding site" evidence="6">
    <location>
        <position position="163"/>
    </location>
    <ligand>
        <name>Zn(2+)</name>
        <dbReference type="ChEBI" id="CHEBI:29105"/>
        <note>catalytic</note>
    </ligand>
</feature>
<dbReference type="EMBL" id="CAJNOH010000583">
    <property type="protein sequence ID" value="CAF1080683.1"/>
    <property type="molecule type" value="Genomic_DNA"/>
</dbReference>
<feature type="signal peptide" evidence="7">
    <location>
        <begin position="1"/>
        <end position="18"/>
    </location>
</feature>
<dbReference type="InterPro" id="IPR034035">
    <property type="entry name" value="Astacin-like_dom"/>
</dbReference>
<evidence type="ECO:0000313" key="9">
    <source>
        <dbReference type="EMBL" id="CAF1080683.1"/>
    </source>
</evidence>
<dbReference type="InterPro" id="IPR024079">
    <property type="entry name" value="MetalloPept_cat_dom_sf"/>
</dbReference>
<evidence type="ECO:0000256" key="4">
    <source>
        <dbReference type="ARBA" id="ARBA00022833"/>
    </source>
</evidence>
<gene>
    <name evidence="11" type="ORF">JXQ802_LOCUS28453</name>
    <name evidence="12" type="ORF">JXQ802_LOCUS28768</name>
    <name evidence="9" type="ORF">PYM288_LOCUS18657</name>
    <name evidence="10" type="ORF">RFH988_LOCUS22003</name>
</gene>
<evidence type="ECO:0000256" key="3">
    <source>
        <dbReference type="ARBA" id="ARBA00022801"/>
    </source>
</evidence>
<dbReference type="PRINTS" id="PR00480">
    <property type="entry name" value="ASTACIN"/>
</dbReference>
<evidence type="ECO:0000313" key="14">
    <source>
        <dbReference type="Proteomes" id="UP000663870"/>
    </source>
</evidence>
<keyword evidence="2 6" id="KW-0479">Metal-binding</keyword>
<reference evidence="9" key="1">
    <citation type="submission" date="2021-02" db="EMBL/GenBank/DDBJ databases">
        <authorList>
            <person name="Nowell W R."/>
        </authorList>
    </citation>
    <scope>NUCLEOTIDE SEQUENCE</scope>
</reference>
<dbReference type="AlphaFoldDB" id="A0A814MSV9"/>
<feature type="domain" description="Peptidase M12A" evidence="8">
    <location>
        <begin position="60"/>
        <end position="266"/>
    </location>
</feature>
<keyword evidence="5 6" id="KW-0482">Metalloprotease</keyword>
<dbReference type="EMBL" id="CAJNOO010001438">
    <property type="protein sequence ID" value="CAF1152682.1"/>
    <property type="molecule type" value="Genomic_DNA"/>
</dbReference>
<evidence type="ECO:0000313" key="11">
    <source>
        <dbReference type="EMBL" id="CAF1280217.1"/>
    </source>
</evidence>
<dbReference type="Pfam" id="PF01400">
    <property type="entry name" value="Astacin"/>
    <property type="match status" value="1"/>
</dbReference>
<feature type="active site" evidence="6">
    <location>
        <position position="164"/>
    </location>
</feature>
<protein>
    <recommendedName>
        <fullName evidence="7">Metalloendopeptidase</fullName>
        <ecNumber evidence="7">3.4.24.-</ecNumber>
    </recommendedName>
</protein>
<dbReference type="Proteomes" id="UP000663854">
    <property type="component" value="Unassembled WGS sequence"/>
</dbReference>
<sequence length="267" mass="29604">MFAHVLVLSYLLVGFTLSTPISDVSQTEIDYELFGGGFEGDMILPPEVLNPSEEPTGRGVAIAGPRQWPKNTIPYDISLITDQKDRDMIEAAMNTVTLVTGFTKPGESTITPCVTFRPKMSNEFQYLKIQYGTGCSATVGYTLFKKTLNLEKNGCFTPGIIQHELTHVLGFYHEQSRPDRDLYITINHGNVAKGKGHNFNKYLWGGSVLNQNSTYDYDSIMHYGSHSFSSNGQPTIVANVPGVRIGQRQKLSPTDISEIRSFYGCEA</sequence>
<keyword evidence="4 6" id="KW-0862">Zinc</keyword>
<keyword evidence="14" id="KW-1185">Reference proteome</keyword>
<comment type="cofactor">
    <cofactor evidence="6 7">
        <name>Zn(2+)</name>
        <dbReference type="ChEBI" id="CHEBI:29105"/>
    </cofactor>
    <text evidence="6 7">Binds 1 zinc ion per subunit.</text>
</comment>
<dbReference type="SMART" id="SM00235">
    <property type="entry name" value="ZnMc"/>
    <property type="match status" value="1"/>
</dbReference>
<feature type="chain" id="PRO_5035953082" description="Metalloendopeptidase" evidence="7">
    <location>
        <begin position="19"/>
        <end position="267"/>
    </location>
</feature>
<evidence type="ECO:0000256" key="5">
    <source>
        <dbReference type="ARBA" id="ARBA00023049"/>
    </source>
</evidence>
<organism evidence="9 13">
    <name type="scientific">Rotaria sordida</name>
    <dbReference type="NCBI Taxonomy" id="392033"/>
    <lineage>
        <taxon>Eukaryota</taxon>
        <taxon>Metazoa</taxon>
        <taxon>Spiralia</taxon>
        <taxon>Gnathifera</taxon>
        <taxon>Rotifera</taxon>
        <taxon>Eurotatoria</taxon>
        <taxon>Bdelloidea</taxon>
        <taxon>Philodinida</taxon>
        <taxon>Philodinidae</taxon>
        <taxon>Rotaria</taxon>
    </lineage>
</organism>
<name>A0A814MSV9_9BILA</name>
<accession>A0A814MSV9</accession>
<evidence type="ECO:0000313" key="10">
    <source>
        <dbReference type="EMBL" id="CAF1152682.1"/>
    </source>
</evidence>
<dbReference type="EC" id="3.4.24.-" evidence="7"/>
<dbReference type="EMBL" id="CAJNOL010001071">
    <property type="protein sequence ID" value="CAF1280217.1"/>
    <property type="molecule type" value="Genomic_DNA"/>
</dbReference>
<evidence type="ECO:0000313" key="13">
    <source>
        <dbReference type="Proteomes" id="UP000663854"/>
    </source>
</evidence>
<comment type="caution">
    <text evidence="9">The sequence shown here is derived from an EMBL/GenBank/DDBJ whole genome shotgun (WGS) entry which is preliminary data.</text>
</comment>
<evidence type="ECO:0000256" key="6">
    <source>
        <dbReference type="PROSITE-ProRule" id="PRU01211"/>
    </source>
</evidence>